<keyword evidence="2" id="KW-0472">Membrane</keyword>
<sequence>MERRGFEAPMDWEYQHQRAVDHTSSPFATFSQKQPTSTLDSPSKLGRGNGSLFSAAMRSPLKPDLRPPQSSMFDPRLRNGPLAPSFRNPAFTTPQKPVNEVPFSPAESSPAMTDTSEMPADTPEVDREEDGAEKLAITPSAGRSLFGKTLLRNHASGRGEIQRGNRDKVRKRKRLHTDRDVGSVRSRLLHDSDESDSDWREPQPSRTGIKTGNSGKAPQRGWVGNFLAAVSDHPSAPAILSKWLQLGMNFVIVCIVVFAIFGIFTQIRSDLAHANEKARAAILNEMAVCSDNLIKNNCSPKSARAPALDGPCNEWEICANQDPAAAIVAPASVRALAEILNEFVGVLTFKTWGFIMSLFMVVIVASNVGFGFLRESTLANAARPAEPLHSPPATAPILESAVRYQQPAFFLTPFTPRHMRKSHFADDATDTDNSPDFKAIMPPQTPSGRRSPSKGDRGRSPSKGSRVRSPSKGY</sequence>
<dbReference type="OrthoDB" id="5961at2759"/>
<feature type="compositionally biased region" description="Polar residues" evidence="1">
    <location>
        <begin position="22"/>
        <end position="41"/>
    </location>
</feature>
<feature type="domain" description="Brl1/Brr6" evidence="3">
    <location>
        <begin position="240"/>
        <end position="374"/>
    </location>
</feature>
<dbReference type="InterPro" id="IPR040202">
    <property type="entry name" value="Brl1/Brr6"/>
</dbReference>
<organism evidence="4 5">
    <name type="scientific">Madurella mycetomatis</name>
    <dbReference type="NCBI Taxonomy" id="100816"/>
    <lineage>
        <taxon>Eukaryota</taxon>
        <taxon>Fungi</taxon>
        <taxon>Dikarya</taxon>
        <taxon>Ascomycota</taxon>
        <taxon>Pezizomycotina</taxon>
        <taxon>Sordariomycetes</taxon>
        <taxon>Sordariomycetidae</taxon>
        <taxon>Sordariales</taxon>
        <taxon>Sordariales incertae sedis</taxon>
        <taxon>Madurella</taxon>
    </lineage>
</organism>
<dbReference type="EMBL" id="LCTW02000555">
    <property type="protein sequence ID" value="KXX73065.1"/>
    <property type="molecule type" value="Genomic_DNA"/>
</dbReference>
<keyword evidence="2" id="KW-0812">Transmembrane</keyword>
<evidence type="ECO:0000313" key="5">
    <source>
        <dbReference type="Proteomes" id="UP000078237"/>
    </source>
</evidence>
<feature type="region of interest" description="Disordered" evidence="1">
    <location>
        <begin position="17"/>
        <end position="130"/>
    </location>
</feature>
<gene>
    <name evidence="4" type="ORF">MMYC01_210266</name>
</gene>
<feature type="transmembrane region" description="Helical" evidence="2">
    <location>
        <begin position="352"/>
        <end position="373"/>
    </location>
</feature>
<dbReference type="Proteomes" id="UP000078237">
    <property type="component" value="Unassembled WGS sequence"/>
</dbReference>
<evidence type="ECO:0000313" key="4">
    <source>
        <dbReference type="EMBL" id="KXX73065.1"/>
    </source>
</evidence>
<feature type="compositionally biased region" description="Polar residues" evidence="1">
    <location>
        <begin position="106"/>
        <end position="116"/>
    </location>
</feature>
<dbReference type="PANTHER" id="PTHR28136:SF1">
    <property type="entry name" value="NUCLEUS EXPORT PROTEIN BRL1"/>
    <property type="match status" value="1"/>
</dbReference>
<dbReference type="GO" id="GO:0055088">
    <property type="term" value="P:lipid homeostasis"/>
    <property type="evidence" value="ECO:0007669"/>
    <property type="project" value="InterPro"/>
</dbReference>
<evidence type="ECO:0000256" key="1">
    <source>
        <dbReference type="SAM" id="MobiDB-lite"/>
    </source>
</evidence>
<feature type="transmembrane region" description="Helical" evidence="2">
    <location>
        <begin position="246"/>
        <end position="267"/>
    </location>
</feature>
<comment type="caution">
    <text evidence="4">The sequence shown here is derived from an EMBL/GenBank/DDBJ whole genome shotgun (WGS) entry which is preliminary data.</text>
</comment>
<dbReference type="Pfam" id="PF10104">
    <property type="entry name" value="Brr6_like_C_C"/>
    <property type="match status" value="1"/>
</dbReference>
<keyword evidence="2" id="KW-1133">Transmembrane helix</keyword>
<feature type="compositionally biased region" description="Basic and acidic residues" evidence="1">
    <location>
        <begin position="177"/>
        <end position="203"/>
    </location>
</feature>
<keyword evidence="5" id="KW-1185">Reference proteome</keyword>
<dbReference type="SMART" id="SM01042">
    <property type="entry name" value="Brr6_like_C_C"/>
    <property type="match status" value="1"/>
</dbReference>
<feature type="region of interest" description="Disordered" evidence="1">
    <location>
        <begin position="151"/>
        <end position="217"/>
    </location>
</feature>
<dbReference type="AlphaFoldDB" id="A0A175VP88"/>
<reference evidence="4 5" key="1">
    <citation type="journal article" date="2016" name="Genome Announc.">
        <title>Genome Sequence of Madurella mycetomatis mm55, Isolated from a Human Mycetoma Case in Sudan.</title>
        <authorList>
            <person name="Smit S."/>
            <person name="Derks M.F."/>
            <person name="Bervoets S."/>
            <person name="Fahal A."/>
            <person name="van Leeuwen W."/>
            <person name="van Belkum A."/>
            <person name="van de Sande W.W."/>
        </authorList>
    </citation>
    <scope>NUCLEOTIDE SEQUENCE [LARGE SCALE GENOMIC DNA]</scope>
    <source>
        <strain evidence="5">mm55</strain>
    </source>
</reference>
<dbReference type="PANTHER" id="PTHR28136">
    <property type="entry name" value="NUCLEUS EXPORT PROTEIN BRR6"/>
    <property type="match status" value="1"/>
</dbReference>
<name>A0A175VP88_9PEZI</name>
<dbReference type="GO" id="GO:0031965">
    <property type="term" value="C:nuclear membrane"/>
    <property type="evidence" value="ECO:0007669"/>
    <property type="project" value="InterPro"/>
</dbReference>
<proteinExistence type="predicted"/>
<evidence type="ECO:0000259" key="3">
    <source>
        <dbReference type="SMART" id="SM01042"/>
    </source>
</evidence>
<feature type="compositionally biased region" description="Polar residues" evidence="1">
    <location>
        <begin position="204"/>
        <end position="216"/>
    </location>
</feature>
<dbReference type="VEuPathDB" id="FungiDB:MMYC01_210266"/>
<dbReference type="STRING" id="100816.A0A175VP88"/>
<accession>A0A175VP88</accession>
<dbReference type="InterPro" id="IPR018767">
    <property type="entry name" value="Brl1/Brr6_dom"/>
</dbReference>
<evidence type="ECO:0000256" key="2">
    <source>
        <dbReference type="SAM" id="Phobius"/>
    </source>
</evidence>
<protein>
    <submittedName>
        <fullName evidence="4">Nucleus export protein BRR6</fullName>
    </submittedName>
</protein>
<dbReference type="GO" id="GO:0006998">
    <property type="term" value="P:nuclear envelope organization"/>
    <property type="evidence" value="ECO:0007669"/>
    <property type="project" value="InterPro"/>
</dbReference>
<feature type="region of interest" description="Disordered" evidence="1">
    <location>
        <begin position="425"/>
        <end position="474"/>
    </location>
</feature>